<dbReference type="EMBL" id="CM039436">
    <property type="protein sequence ID" value="KAI4313227.1"/>
    <property type="molecule type" value="Genomic_DNA"/>
</dbReference>
<protein>
    <submittedName>
        <fullName evidence="1">Uncharacterized protein</fullName>
    </submittedName>
</protein>
<reference evidence="1 2" key="1">
    <citation type="journal article" date="2022" name="DNA Res.">
        <title>Chromosomal-level genome assembly of the orchid tree Bauhinia variegata (Leguminosae; Cercidoideae) supports the allotetraploid origin hypothesis of Bauhinia.</title>
        <authorList>
            <person name="Zhong Y."/>
            <person name="Chen Y."/>
            <person name="Zheng D."/>
            <person name="Pang J."/>
            <person name="Liu Y."/>
            <person name="Luo S."/>
            <person name="Meng S."/>
            <person name="Qian L."/>
            <person name="Wei D."/>
            <person name="Dai S."/>
            <person name="Zhou R."/>
        </authorList>
    </citation>
    <scope>NUCLEOTIDE SEQUENCE [LARGE SCALE GENOMIC DNA]</scope>
    <source>
        <strain evidence="1">BV-YZ2020</strain>
    </source>
</reference>
<evidence type="ECO:0000313" key="1">
    <source>
        <dbReference type="EMBL" id="KAI4313227.1"/>
    </source>
</evidence>
<accession>A0ACB9LQF2</accession>
<name>A0ACB9LQF2_BAUVA</name>
<organism evidence="1 2">
    <name type="scientific">Bauhinia variegata</name>
    <name type="common">Purple orchid tree</name>
    <name type="synonym">Phanera variegata</name>
    <dbReference type="NCBI Taxonomy" id="167791"/>
    <lineage>
        <taxon>Eukaryota</taxon>
        <taxon>Viridiplantae</taxon>
        <taxon>Streptophyta</taxon>
        <taxon>Embryophyta</taxon>
        <taxon>Tracheophyta</taxon>
        <taxon>Spermatophyta</taxon>
        <taxon>Magnoliopsida</taxon>
        <taxon>eudicotyledons</taxon>
        <taxon>Gunneridae</taxon>
        <taxon>Pentapetalae</taxon>
        <taxon>rosids</taxon>
        <taxon>fabids</taxon>
        <taxon>Fabales</taxon>
        <taxon>Fabaceae</taxon>
        <taxon>Cercidoideae</taxon>
        <taxon>Cercideae</taxon>
        <taxon>Bauhiniinae</taxon>
        <taxon>Bauhinia</taxon>
    </lineage>
</organism>
<sequence>MNKAICLYVLLGLVAGALFSSCICGTDRKFQKEDDCNFWDNTATSFNSISRTICNGFLILAINFLYYLVSRCVDYRSTAAYTMLMPFWMAFTLSLTYMSDLSFS</sequence>
<comment type="caution">
    <text evidence="1">The sequence shown here is derived from an EMBL/GenBank/DDBJ whole genome shotgun (WGS) entry which is preliminary data.</text>
</comment>
<evidence type="ECO:0000313" key="2">
    <source>
        <dbReference type="Proteomes" id="UP000828941"/>
    </source>
</evidence>
<proteinExistence type="predicted"/>
<dbReference type="Proteomes" id="UP000828941">
    <property type="component" value="Chromosome 11"/>
</dbReference>
<keyword evidence="2" id="KW-1185">Reference proteome</keyword>
<gene>
    <name evidence="1" type="ORF">L6164_026220</name>
</gene>